<dbReference type="Proteomes" id="UP000388452">
    <property type="component" value="Chromosome"/>
</dbReference>
<evidence type="ECO:0000256" key="1">
    <source>
        <dbReference type="SAM" id="MobiDB-lite"/>
    </source>
</evidence>
<feature type="compositionally biased region" description="Basic residues" evidence="1">
    <location>
        <begin position="93"/>
        <end position="106"/>
    </location>
</feature>
<sequence>MRYLSKKRQYHRLKMPHIMNMLRNRLLTAFPEAHFTYGYITTVQRKKLGLAKAHYRDAVAISGIQQIIEEPNSVVMFDQFRTKKRSLHEATARRGRKQKNATQKRVKKNTKPGLFIEFQKSSAIPRFTRDSAALVFHPLGAPIC</sequence>
<dbReference type="EMBL" id="CP045068">
    <property type="protein sequence ID" value="QFQ90705.1"/>
    <property type="molecule type" value="Genomic_DNA"/>
</dbReference>
<proteinExistence type="predicted"/>
<evidence type="ECO:0000313" key="2">
    <source>
        <dbReference type="EMBL" id="QFQ90705.1"/>
    </source>
</evidence>
<organism evidence="2 3">
    <name type="scientific">Lacticaseibacillus manihotivorans</name>
    <dbReference type="NCBI Taxonomy" id="88233"/>
    <lineage>
        <taxon>Bacteria</taxon>
        <taxon>Bacillati</taxon>
        <taxon>Bacillota</taxon>
        <taxon>Bacilli</taxon>
        <taxon>Lactobacillales</taxon>
        <taxon>Lactobacillaceae</taxon>
        <taxon>Lacticaseibacillus</taxon>
    </lineage>
</organism>
<gene>
    <name evidence="2" type="ORF">LM010_04360</name>
</gene>
<dbReference type="AlphaFoldDB" id="A0A5P8JNA1"/>
<name>A0A5P8JNA1_9LACO</name>
<accession>A0A5P8JNA1</accession>
<dbReference type="RefSeq" id="WP_152164663.1">
    <property type="nucleotide sequence ID" value="NZ_CP045068.1"/>
</dbReference>
<feature type="region of interest" description="Disordered" evidence="1">
    <location>
        <begin position="86"/>
        <end position="106"/>
    </location>
</feature>
<evidence type="ECO:0000313" key="3">
    <source>
        <dbReference type="Proteomes" id="UP000388452"/>
    </source>
</evidence>
<reference evidence="2 3" key="1">
    <citation type="submission" date="2019-10" db="EMBL/GenBank/DDBJ databases">
        <title>Genome sequencing of Lactobacillus manihotivorans.</title>
        <authorList>
            <person name="Kim K."/>
        </authorList>
    </citation>
    <scope>NUCLEOTIDE SEQUENCE [LARGE SCALE GENOMIC DNA]</scope>
    <source>
        <strain evidence="2 3">LM010</strain>
    </source>
</reference>
<protein>
    <submittedName>
        <fullName evidence="2">Uncharacterized protein</fullName>
    </submittedName>
</protein>